<evidence type="ECO:0008006" key="3">
    <source>
        <dbReference type="Google" id="ProtNLM"/>
    </source>
</evidence>
<name>A0A402AYM5_9CHLR</name>
<protein>
    <recommendedName>
        <fullName evidence="3">HTH arsR-type domain-containing protein</fullName>
    </recommendedName>
</protein>
<dbReference type="InterPro" id="IPR011991">
    <property type="entry name" value="ArsR-like_HTH"/>
</dbReference>
<dbReference type="Gene3D" id="1.10.10.10">
    <property type="entry name" value="Winged helix-like DNA-binding domain superfamily/Winged helix DNA-binding domain"/>
    <property type="match status" value="1"/>
</dbReference>
<dbReference type="EMBL" id="BIFS01000002">
    <property type="protein sequence ID" value="GCE24212.1"/>
    <property type="molecule type" value="Genomic_DNA"/>
</dbReference>
<keyword evidence="2" id="KW-1185">Reference proteome</keyword>
<dbReference type="InterPro" id="IPR036390">
    <property type="entry name" value="WH_DNA-bd_sf"/>
</dbReference>
<dbReference type="InterPro" id="IPR036388">
    <property type="entry name" value="WH-like_DNA-bd_sf"/>
</dbReference>
<gene>
    <name evidence="1" type="ORF">KDK_80120</name>
</gene>
<accession>A0A402AYM5</accession>
<comment type="caution">
    <text evidence="1">The sequence shown here is derived from an EMBL/GenBank/DDBJ whole genome shotgun (WGS) entry which is preliminary data.</text>
</comment>
<organism evidence="1 2">
    <name type="scientific">Dictyobacter kobayashii</name>
    <dbReference type="NCBI Taxonomy" id="2014872"/>
    <lineage>
        <taxon>Bacteria</taxon>
        <taxon>Bacillati</taxon>
        <taxon>Chloroflexota</taxon>
        <taxon>Ktedonobacteria</taxon>
        <taxon>Ktedonobacterales</taxon>
        <taxon>Dictyobacteraceae</taxon>
        <taxon>Dictyobacter</taxon>
    </lineage>
</organism>
<dbReference type="Pfam" id="PF12840">
    <property type="entry name" value="HTH_20"/>
    <property type="match status" value="1"/>
</dbReference>
<evidence type="ECO:0000313" key="2">
    <source>
        <dbReference type="Proteomes" id="UP000287188"/>
    </source>
</evidence>
<dbReference type="SUPFAM" id="SSF46785">
    <property type="entry name" value="Winged helix' DNA-binding domain"/>
    <property type="match status" value="1"/>
</dbReference>
<evidence type="ECO:0000313" key="1">
    <source>
        <dbReference type="EMBL" id="GCE24212.1"/>
    </source>
</evidence>
<proteinExistence type="predicted"/>
<dbReference type="AlphaFoldDB" id="A0A402AYM5"/>
<dbReference type="Proteomes" id="UP000287188">
    <property type="component" value="Unassembled WGS sequence"/>
</dbReference>
<dbReference type="CDD" id="cd00090">
    <property type="entry name" value="HTH_ARSR"/>
    <property type="match status" value="1"/>
</dbReference>
<sequence length="115" mass="12956">MNLISRRPQTVQQLSKDLPEVASPTLYHHLNLLVKAGILEVVKTEQKRGTYEKTYALVQGNAVLSKDELAEATHEDLMRFFQVFVGGLIGILPSICSRRKIRTIAIWGCANCRFT</sequence>
<reference evidence="2" key="1">
    <citation type="submission" date="2018-12" db="EMBL/GenBank/DDBJ databases">
        <title>Tengunoibacter tsumagoiensis gen. nov., sp. nov., Dictyobacter kobayashii sp. nov., D. alpinus sp. nov., and D. joshuensis sp. nov. and description of Dictyobacteraceae fam. nov. within the order Ktedonobacterales isolated from Tengu-no-mugimeshi.</title>
        <authorList>
            <person name="Wang C.M."/>
            <person name="Zheng Y."/>
            <person name="Sakai Y."/>
            <person name="Toyoda A."/>
            <person name="Minakuchi Y."/>
            <person name="Abe K."/>
            <person name="Yokota A."/>
            <person name="Yabe S."/>
        </authorList>
    </citation>
    <scope>NUCLEOTIDE SEQUENCE [LARGE SCALE GENOMIC DNA]</scope>
    <source>
        <strain evidence="2">Uno11</strain>
    </source>
</reference>